<name>A0ACB7HAC0_MANES</name>
<evidence type="ECO:0000313" key="1">
    <source>
        <dbReference type="EMBL" id="KAG8649377.1"/>
    </source>
</evidence>
<protein>
    <submittedName>
        <fullName evidence="1">Uncharacterized protein</fullName>
    </submittedName>
</protein>
<sequence length="53" mass="5802">MCMPAPCTNACGYMIACAGERDAEQGSSCTSNSYLKMRNKLHKSVNCQKLQVQ</sequence>
<keyword evidence="2" id="KW-1185">Reference proteome</keyword>
<accession>A0ACB7HAC0</accession>
<proteinExistence type="predicted"/>
<comment type="caution">
    <text evidence="1">The sequence shown here is derived from an EMBL/GenBank/DDBJ whole genome shotgun (WGS) entry which is preliminary data.</text>
</comment>
<organism evidence="1 2">
    <name type="scientific">Manihot esculenta</name>
    <name type="common">Cassava</name>
    <name type="synonym">Jatropha manihot</name>
    <dbReference type="NCBI Taxonomy" id="3983"/>
    <lineage>
        <taxon>Eukaryota</taxon>
        <taxon>Viridiplantae</taxon>
        <taxon>Streptophyta</taxon>
        <taxon>Embryophyta</taxon>
        <taxon>Tracheophyta</taxon>
        <taxon>Spermatophyta</taxon>
        <taxon>Magnoliopsida</taxon>
        <taxon>eudicotyledons</taxon>
        <taxon>Gunneridae</taxon>
        <taxon>Pentapetalae</taxon>
        <taxon>rosids</taxon>
        <taxon>fabids</taxon>
        <taxon>Malpighiales</taxon>
        <taxon>Euphorbiaceae</taxon>
        <taxon>Crotonoideae</taxon>
        <taxon>Manihoteae</taxon>
        <taxon>Manihot</taxon>
    </lineage>
</organism>
<reference evidence="2" key="1">
    <citation type="journal article" date="2016" name="Nat. Biotechnol.">
        <title>Sequencing wild and cultivated cassava and related species reveals extensive interspecific hybridization and genetic diversity.</title>
        <authorList>
            <person name="Bredeson J.V."/>
            <person name="Lyons J.B."/>
            <person name="Prochnik S.E."/>
            <person name="Wu G.A."/>
            <person name="Ha C.M."/>
            <person name="Edsinger-Gonzales E."/>
            <person name="Grimwood J."/>
            <person name="Schmutz J."/>
            <person name="Rabbi I.Y."/>
            <person name="Egesi C."/>
            <person name="Nauluvula P."/>
            <person name="Lebot V."/>
            <person name="Ndunguru J."/>
            <person name="Mkamilo G."/>
            <person name="Bart R.S."/>
            <person name="Setter T.L."/>
            <person name="Gleadow R.M."/>
            <person name="Kulakow P."/>
            <person name="Ferguson M.E."/>
            <person name="Rounsley S."/>
            <person name="Rokhsar D.S."/>
        </authorList>
    </citation>
    <scope>NUCLEOTIDE SEQUENCE [LARGE SCALE GENOMIC DNA]</scope>
    <source>
        <strain evidence="2">cv. AM560-2</strain>
    </source>
</reference>
<dbReference type="EMBL" id="CM004394">
    <property type="protein sequence ID" value="KAG8649377.1"/>
    <property type="molecule type" value="Genomic_DNA"/>
</dbReference>
<evidence type="ECO:0000313" key="2">
    <source>
        <dbReference type="Proteomes" id="UP000091857"/>
    </source>
</evidence>
<gene>
    <name evidence="1" type="ORF">MANES_08G078711v8</name>
</gene>
<dbReference type="Proteomes" id="UP000091857">
    <property type="component" value="Chromosome 8"/>
</dbReference>